<dbReference type="OrthoDB" id="5386330at2759"/>
<feature type="region of interest" description="Disordered" evidence="2">
    <location>
        <begin position="73"/>
        <end position="110"/>
    </location>
</feature>
<keyword evidence="1" id="KW-0539">Nucleus</keyword>
<organism evidence="4 5">
    <name type="scientific">Madurella mycetomatis</name>
    <dbReference type="NCBI Taxonomy" id="100816"/>
    <lineage>
        <taxon>Eukaryota</taxon>
        <taxon>Fungi</taxon>
        <taxon>Dikarya</taxon>
        <taxon>Ascomycota</taxon>
        <taxon>Pezizomycotina</taxon>
        <taxon>Sordariomycetes</taxon>
        <taxon>Sordariomycetidae</taxon>
        <taxon>Sordariales</taxon>
        <taxon>Sordariales incertae sedis</taxon>
        <taxon>Madurella</taxon>
    </lineage>
</organism>
<accession>A0A175VX60</accession>
<dbReference type="PROSITE" id="PS50048">
    <property type="entry name" value="ZN2_CY6_FUNGAL_2"/>
    <property type="match status" value="1"/>
</dbReference>
<evidence type="ECO:0000313" key="4">
    <source>
        <dbReference type="EMBL" id="KXX76128.1"/>
    </source>
</evidence>
<keyword evidence="5" id="KW-1185">Reference proteome</keyword>
<dbReference type="Proteomes" id="UP000078237">
    <property type="component" value="Unassembled WGS sequence"/>
</dbReference>
<dbReference type="Pfam" id="PF00172">
    <property type="entry name" value="Zn_clus"/>
    <property type="match status" value="1"/>
</dbReference>
<evidence type="ECO:0000256" key="2">
    <source>
        <dbReference type="SAM" id="MobiDB-lite"/>
    </source>
</evidence>
<dbReference type="SMART" id="SM00066">
    <property type="entry name" value="GAL4"/>
    <property type="match status" value="1"/>
</dbReference>
<protein>
    <submittedName>
        <fullName evidence="4">Arginine metabolism regulation protein II</fullName>
    </submittedName>
</protein>
<dbReference type="GO" id="GO:0008270">
    <property type="term" value="F:zinc ion binding"/>
    <property type="evidence" value="ECO:0007669"/>
    <property type="project" value="InterPro"/>
</dbReference>
<evidence type="ECO:0000259" key="3">
    <source>
        <dbReference type="PROSITE" id="PS50048"/>
    </source>
</evidence>
<dbReference type="PANTHER" id="PTHR38791:SF1">
    <property type="entry name" value="TRANSCRIPTION FACTOR, PUTATIVE-RELATED"/>
    <property type="match status" value="1"/>
</dbReference>
<dbReference type="VEuPathDB" id="FungiDB:MMYC01_206312"/>
<feature type="domain" description="Zn(2)-C6 fungal-type" evidence="3">
    <location>
        <begin position="21"/>
        <end position="49"/>
    </location>
</feature>
<reference evidence="4 5" key="1">
    <citation type="journal article" date="2016" name="Genome Announc.">
        <title>Genome Sequence of Madurella mycetomatis mm55, Isolated from a Human Mycetoma Case in Sudan.</title>
        <authorList>
            <person name="Smit S."/>
            <person name="Derks M.F."/>
            <person name="Bervoets S."/>
            <person name="Fahal A."/>
            <person name="van Leeuwen W."/>
            <person name="van Belkum A."/>
            <person name="van de Sande W.W."/>
        </authorList>
    </citation>
    <scope>NUCLEOTIDE SEQUENCE [LARGE SCALE GENOMIC DNA]</scope>
    <source>
        <strain evidence="5">mm55</strain>
    </source>
</reference>
<dbReference type="GO" id="GO:0000981">
    <property type="term" value="F:DNA-binding transcription factor activity, RNA polymerase II-specific"/>
    <property type="evidence" value="ECO:0007669"/>
    <property type="project" value="InterPro"/>
</dbReference>
<comment type="caution">
    <text evidence="4">The sequence shown here is derived from an EMBL/GenBank/DDBJ whole genome shotgun (WGS) entry which is preliminary data.</text>
</comment>
<dbReference type="Pfam" id="PF11951">
    <property type="entry name" value="Fungal_trans_2"/>
    <property type="match status" value="1"/>
</dbReference>
<dbReference type="EMBL" id="LCTW02000228">
    <property type="protein sequence ID" value="KXX76128.1"/>
    <property type="molecule type" value="Genomic_DNA"/>
</dbReference>
<feature type="compositionally biased region" description="Basic and acidic residues" evidence="2">
    <location>
        <begin position="78"/>
        <end position="88"/>
    </location>
</feature>
<dbReference type="InterPro" id="IPR053175">
    <property type="entry name" value="DHMBA_Reg_Transcription_Factor"/>
</dbReference>
<name>A0A175VX60_9PEZI</name>
<evidence type="ECO:0000256" key="1">
    <source>
        <dbReference type="ARBA" id="ARBA00023242"/>
    </source>
</evidence>
<dbReference type="InterPro" id="IPR036864">
    <property type="entry name" value="Zn2-C6_fun-type_DNA-bd_sf"/>
</dbReference>
<dbReference type="InterPro" id="IPR021858">
    <property type="entry name" value="Fun_TF"/>
</dbReference>
<dbReference type="AlphaFoldDB" id="A0A175VX60"/>
<evidence type="ECO:0000313" key="5">
    <source>
        <dbReference type="Proteomes" id="UP000078237"/>
    </source>
</evidence>
<proteinExistence type="predicted"/>
<dbReference type="InterPro" id="IPR001138">
    <property type="entry name" value="Zn2Cys6_DnaBD"/>
</dbReference>
<dbReference type="Gene3D" id="4.10.240.10">
    <property type="entry name" value="Zn(2)-C6 fungal-type DNA-binding domain"/>
    <property type="match status" value="1"/>
</dbReference>
<dbReference type="PANTHER" id="PTHR38791">
    <property type="entry name" value="ZN(II)2CYS6 TRANSCRIPTION FACTOR (EUROFUNG)-RELATED-RELATED"/>
    <property type="match status" value="1"/>
</dbReference>
<feature type="non-terminal residue" evidence="4">
    <location>
        <position position="280"/>
    </location>
</feature>
<dbReference type="SUPFAM" id="SSF57701">
    <property type="entry name" value="Zn2/Cys6 DNA-binding domain"/>
    <property type="match status" value="1"/>
</dbReference>
<sequence>MPNNPPVLSPARDAALNRQMQCWECRRRRLVCDGTQPVCTKCRAARIVCPGYADKKPLTWLAPGQVVSRTRKCKPARKVGDNNQDRHPPTTKVAKGLGESETGSQTDLSQTNALDSCGPFDLPTETYETFEALVYYNSCIYQDLLEHQLGPSAFIVPLAQVDQMPPSILHTLISTAISHRIIQMADDPGRNELVKPIWARLYRHRDHAIRAINVLVSSEQSRGGIVAIFSVYTFLFAMLQQSLEPRWRTHVDCLMSLINLRGSFIKLIRAIPSMHLGMIT</sequence>
<feature type="compositionally biased region" description="Polar residues" evidence="2">
    <location>
        <begin position="101"/>
        <end position="110"/>
    </location>
</feature>
<dbReference type="CDD" id="cd00067">
    <property type="entry name" value="GAL4"/>
    <property type="match status" value="1"/>
</dbReference>
<gene>
    <name evidence="4" type="ORF">MMYC01_206312</name>
</gene>